<gene>
    <name evidence="1" type="ORF">HID58_029275</name>
</gene>
<evidence type="ECO:0000313" key="2">
    <source>
        <dbReference type="Proteomes" id="UP000824890"/>
    </source>
</evidence>
<dbReference type="EMBL" id="JAGKQM010000008">
    <property type="protein sequence ID" value="KAH0914829.1"/>
    <property type="molecule type" value="Genomic_DNA"/>
</dbReference>
<evidence type="ECO:0000313" key="1">
    <source>
        <dbReference type="EMBL" id="KAH0914829.1"/>
    </source>
</evidence>
<feature type="non-terminal residue" evidence="1">
    <location>
        <position position="1"/>
    </location>
</feature>
<reference evidence="1 2" key="1">
    <citation type="submission" date="2021-05" db="EMBL/GenBank/DDBJ databases">
        <title>Genome Assembly of Synthetic Allotetraploid Brassica napus Reveals Homoeologous Exchanges between Subgenomes.</title>
        <authorList>
            <person name="Davis J.T."/>
        </authorList>
    </citation>
    <scope>NUCLEOTIDE SEQUENCE [LARGE SCALE GENOMIC DNA]</scope>
    <source>
        <strain evidence="2">cv. Da-Ae</strain>
        <tissue evidence="1">Seedling</tissue>
    </source>
</reference>
<keyword evidence="2" id="KW-1185">Reference proteome</keyword>
<name>A0ABQ8CCM2_BRANA</name>
<proteinExistence type="predicted"/>
<dbReference type="Proteomes" id="UP000824890">
    <property type="component" value="Unassembled WGS sequence"/>
</dbReference>
<organism evidence="1 2">
    <name type="scientific">Brassica napus</name>
    <name type="common">Rape</name>
    <dbReference type="NCBI Taxonomy" id="3708"/>
    <lineage>
        <taxon>Eukaryota</taxon>
        <taxon>Viridiplantae</taxon>
        <taxon>Streptophyta</taxon>
        <taxon>Embryophyta</taxon>
        <taxon>Tracheophyta</taxon>
        <taxon>Spermatophyta</taxon>
        <taxon>Magnoliopsida</taxon>
        <taxon>eudicotyledons</taxon>
        <taxon>Gunneridae</taxon>
        <taxon>Pentapetalae</taxon>
        <taxon>rosids</taxon>
        <taxon>malvids</taxon>
        <taxon>Brassicales</taxon>
        <taxon>Brassicaceae</taxon>
        <taxon>Brassiceae</taxon>
        <taxon>Brassica</taxon>
    </lineage>
</organism>
<accession>A0ABQ8CCM2</accession>
<sequence>DEMQLTQKRGVKRLQRDLSKLVLVNSHISIEECCDRHHLLSQSSTALLTTIARRQSYHSPPESCAVTAESMILSPLLSSCCSVVCQEEGGCPKRCDLSLLFTTNNRSSQTCHQPHTLSDGATIINREPCREVKCPLSSYLCCK</sequence>
<protein>
    <submittedName>
        <fullName evidence="1">Uncharacterized protein</fullName>
    </submittedName>
</protein>
<comment type="caution">
    <text evidence="1">The sequence shown here is derived from an EMBL/GenBank/DDBJ whole genome shotgun (WGS) entry which is preliminary data.</text>
</comment>